<name>A0A512I896_9MICC</name>
<comment type="catalytic activity">
    <reaction evidence="10">
        <text>an acyl-CoA + a 1,2-diacyl-sn-glycerol = a triacyl-sn-glycerol + CoA</text>
        <dbReference type="Rhea" id="RHEA:10868"/>
        <dbReference type="ChEBI" id="CHEBI:17815"/>
        <dbReference type="ChEBI" id="CHEBI:57287"/>
        <dbReference type="ChEBI" id="CHEBI:58342"/>
        <dbReference type="ChEBI" id="CHEBI:64615"/>
        <dbReference type="EC" id="2.3.1.20"/>
    </reaction>
</comment>
<dbReference type="InterPro" id="IPR045034">
    <property type="entry name" value="O-acyltransferase_WSD1-like"/>
</dbReference>
<keyword evidence="16" id="KW-1185">Reference proteome</keyword>
<dbReference type="STRING" id="388357.GCA_001580365_01051"/>
<dbReference type="GO" id="GO:0001666">
    <property type="term" value="P:response to hypoxia"/>
    <property type="evidence" value="ECO:0007669"/>
    <property type="project" value="TreeGrafter"/>
</dbReference>
<evidence type="ECO:0000256" key="9">
    <source>
        <dbReference type="ARBA" id="ARBA00023315"/>
    </source>
</evidence>
<protein>
    <recommendedName>
        <fullName evidence="4">diacylglycerol O-acyltransferase</fullName>
        <ecNumber evidence="4">2.3.1.20</ecNumber>
    </recommendedName>
</protein>
<evidence type="ECO:0000256" key="3">
    <source>
        <dbReference type="ARBA" id="ARBA00009587"/>
    </source>
</evidence>
<keyword evidence="5" id="KW-0444">Lipid biosynthesis</keyword>
<dbReference type="PANTHER" id="PTHR31650:SF1">
    <property type="entry name" value="WAX ESTER SYNTHASE_DIACYLGLYCEROL ACYLTRANSFERASE 4-RELATED"/>
    <property type="match status" value="1"/>
</dbReference>
<dbReference type="SUPFAM" id="SSF52777">
    <property type="entry name" value="CoA-dependent acyltransferases"/>
    <property type="match status" value="1"/>
</dbReference>
<evidence type="ECO:0000256" key="1">
    <source>
        <dbReference type="ARBA" id="ARBA00004771"/>
    </source>
</evidence>
<reference evidence="15 16" key="1">
    <citation type="submission" date="2019-07" db="EMBL/GenBank/DDBJ databases">
        <title>Whole genome shotgun sequence of Kocuria turfanensis NBRC 107627.</title>
        <authorList>
            <person name="Hosoyama A."/>
            <person name="Uohara A."/>
            <person name="Ohji S."/>
            <person name="Ichikawa N."/>
        </authorList>
    </citation>
    <scope>NUCLEOTIDE SEQUENCE [LARGE SCALE GENOMIC DNA]</scope>
    <source>
        <strain evidence="15 16">NBRC 107627</strain>
    </source>
</reference>
<evidence type="ECO:0000313" key="16">
    <source>
        <dbReference type="Proteomes" id="UP000321103"/>
    </source>
</evidence>
<dbReference type="InterPro" id="IPR004255">
    <property type="entry name" value="O-acyltransferase_WSD1_N"/>
</dbReference>
<evidence type="ECO:0000259" key="14">
    <source>
        <dbReference type="Pfam" id="PF06974"/>
    </source>
</evidence>
<sequence>MHHVVADGIAALALLAPLFDAAPPPASSPAPPLTSALTGAGTPAAPAGRAPRSGRWWTAPAGLVQQLRAVAREGRAPALSINRPVGRRRALALVRADLAAAKEAAHRHGGTVNDVLLAAAGGGVRAVLAARGELTPDLVLKVSVPVSVRRPGQTGGNRTGVRIVPVPLGEADPAARLARVAAGTAAQRRRPPYVPGGRLLQRWTARTMHRQRLVNLWLSNLHGPAEPLRLGGARVLELFQLGAVQGNVALAVGALSYAGRLNLGLVADADVVPDLDLFAAGVADTLDRLGAAPREA</sequence>
<keyword evidence="12" id="KW-0732">Signal</keyword>
<accession>A0A512I896</accession>
<keyword evidence="8" id="KW-0443">Lipid metabolism</keyword>
<feature type="region of interest" description="Disordered" evidence="11">
    <location>
        <begin position="24"/>
        <end position="53"/>
    </location>
</feature>
<comment type="pathway">
    <text evidence="1">Glycerolipid metabolism; triacylglycerol biosynthesis.</text>
</comment>
<dbReference type="UniPathway" id="UPA00282"/>
<evidence type="ECO:0000256" key="4">
    <source>
        <dbReference type="ARBA" id="ARBA00013244"/>
    </source>
</evidence>
<dbReference type="GO" id="GO:0005886">
    <property type="term" value="C:plasma membrane"/>
    <property type="evidence" value="ECO:0007669"/>
    <property type="project" value="TreeGrafter"/>
</dbReference>
<dbReference type="GO" id="GO:0004144">
    <property type="term" value="F:diacylglycerol O-acyltransferase activity"/>
    <property type="evidence" value="ECO:0007669"/>
    <property type="project" value="UniProtKB-EC"/>
</dbReference>
<dbReference type="EMBL" id="BJZS01000002">
    <property type="protein sequence ID" value="GEO93916.1"/>
    <property type="molecule type" value="Genomic_DNA"/>
</dbReference>
<evidence type="ECO:0000256" key="2">
    <source>
        <dbReference type="ARBA" id="ARBA00005189"/>
    </source>
</evidence>
<keyword evidence="9" id="KW-0012">Acyltransferase</keyword>
<feature type="chain" id="PRO_5021788376" description="diacylglycerol O-acyltransferase" evidence="12">
    <location>
        <begin position="22"/>
        <end position="296"/>
    </location>
</feature>
<evidence type="ECO:0000256" key="12">
    <source>
        <dbReference type="SAM" id="SignalP"/>
    </source>
</evidence>
<organism evidence="15 16">
    <name type="scientific">Kocuria turfanensis</name>
    <dbReference type="NCBI Taxonomy" id="388357"/>
    <lineage>
        <taxon>Bacteria</taxon>
        <taxon>Bacillati</taxon>
        <taxon>Actinomycetota</taxon>
        <taxon>Actinomycetes</taxon>
        <taxon>Micrococcales</taxon>
        <taxon>Micrococcaceae</taxon>
        <taxon>Kocuria</taxon>
    </lineage>
</organism>
<comment type="similarity">
    <text evidence="3">Belongs to the long-chain O-acyltransferase family.</text>
</comment>
<dbReference type="GO" id="GO:0071731">
    <property type="term" value="P:response to nitric oxide"/>
    <property type="evidence" value="ECO:0007669"/>
    <property type="project" value="TreeGrafter"/>
</dbReference>
<dbReference type="EC" id="2.3.1.20" evidence="4"/>
<dbReference type="Pfam" id="PF03007">
    <property type="entry name" value="WS_DGAT_cat"/>
    <property type="match status" value="1"/>
</dbReference>
<dbReference type="Gene3D" id="3.30.559.30">
    <property type="entry name" value="Nonribosomal peptide synthetase, condensation domain"/>
    <property type="match status" value="1"/>
</dbReference>
<feature type="domain" description="O-acyltransferase WSD1-like N-terminal" evidence="13">
    <location>
        <begin position="1"/>
        <end position="115"/>
    </location>
</feature>
<keyword evidence="7" id="KW-0319">Glycerol metabolism</keyword>
<evidence type="ECO:0000259" key="13">
    <source>
        <dbReference type="Pfam" id="PF03007"/>
    </source>
</evidence>
<feature type="compositionally biased region" description="Low complexity" evidence="11">
    <location>
        <begin position="33"/>
        <end position="53"/>
    </location>
</feature>
<evidence type="ECO:0000256" key="7">
    <source>
        <dbReference type="ARBA" id="ARBA00022798"/>
    </source>
</evidence>
<dbReference type="GO" id="GO:0019432">
    <property type="term" value="P:triglyceride biosynthetic process"/>
    <property type="evidence" value="ECO:0007669"/>
    <property type="project" value="UniProtKB-UniPathway"/>
</dbReference>
<feature type="domain" description="O-acyltransferase WSD1 C-terminal" evidence="14">
    <location>
        <begin position="156"/>
        <end position="289"/>
    </location>
</feature>
<feature type="signal peptide" evidence="12">
    <location>
        <begin position="1"/>
        <end position="21"/>
    </location>
</feature>
<evidence type="ECO:0000256" key="10">
    <source>
        <dbReference type="ARBA" id="ARBA00048109"/>
    </source>
</evidence>
<dbReference type="GO" id="GO:0006071">
    <property type="term" value="P:glycerol metabolic process"/>
    <property type="evidence" value="ECO:0007669"/>
    <property type="project" value="UniProtKB-KW"/>
</dbReference>
<dbReference type="AlphaFoldDB" id="A0A512I896"/>
<evidence type="ECO:0000313" key="15">
    <source>
        <dbReference type="EMBL" id="GEO93916.1"/>
    </source>
</evidence>
<dbReference type="Pfam" id="PF06974">
    <property type="entry name" value="WS_DGAT_C"/>
    <property type="match status" value="1"/>
</dbReference>
<dbReference type="PANTHER" id="PTHR31650">
    <property type="entry name" value="O-ACYLTRANSFERASE (WSD1-LIKE) FAMILY PROTEIN"/>
    <property type="match status" value="1"/>
</dbReference>
<comment type="pathway">
    <text evidence="2">Lipid metabolism.</text>
</comment>
<proteinExistence type="inferred from homology"/>
<dbReference type="InterPro" id="IPR009721">
    <property type="entry name" value="O-acyltransferase_WSD1_C"/>
</dbReference>
<dbReference type="GO" id="GO:0051701">
    <property type="term" value="P:biological process involved in interaction with host"/>
    <property type="evidence" value="ECO:0007669"/>
    <property type="project" value="TreeGrafter"/>
</dbReference>
<keyword evidence="6" id="KW-0808">Transferase</keyword>
<evidence type="ECO:0000256" key="5">
    <source>
        <dbReference type="ARBA" id="ARBA00022516"/>
    </source>
</evidence>
<evidence type="ECO:0000256" key="8">
    <source>
        <dbReference type="ARBA" id="ARBA00023098"/>
    </source>
</evidence>
<gene>
    <name evidence="15" type="ORF">KTU01_00390</name>
</gene>
<evidence type="ECO:0000256" key="6">
    <source>
        <dbReference type="ARBA" id="ARBA00022679"/>
    </source>
</evidence>
<evidence type="ECO:0000256" key="11">
    <source>
        <dbReference type="SAM" id="MobiDB-lite"/>
    </source>
</evidence>
<comment type="caution">
    <text evidence="15">The sequence shown here is derived from an EMBL/GenBank/DDBJ whole genome shotgun (WGS) entry which is preliminary data.</text>
</comment>
<dbReference type="Proteomes" id="UP000321103">
    <property type="component" value="Unassembled WGS sequence"/>
</dbReference>